<sequence length="78" mass="8366">MTDRFEADYAGLMPFSVAVPWAENRMAAAFRFSAQVPDLGSAGNEQDVGRVGQQPAQGNPAVVRGGSQVAQAAFLRYY</sequence>
<feature type="region of interest" description="Disordered" evidence="1">
    <location>
        <begin position="43"/>
        <end position="62"/>
    </location>
</feature>
<accession>A0ABP7NWF0</accession>
<evidence type="ECO:0008006" key="4">
    <source>
        <dbReference type="Google" id="ProtNLM"/>
    </source>
</evidence>
<evidence type="ECO:0000313" key="3">
    <source>
        <dbReference type="Proteomes" id="UP001499909"/>
    </source>
</evidence>
<comment type="caution">
    <text evidence="2">The sequence shown here is derived from an EMBL/GenBank/DDBJ whole genome shotgun (WGS) entry which is preliminary data.</text>
</comment>
<reference evidence="3" key="1">
    <citation type="journal article" date="2019" name="Int. J. Syst. Evol. Microbiol.">
        <title>The Global Catalogue of Microorganisms (GCM) 10K type strain sequencing project: providing services to taxonomists for standard genome sequencing and annotation.</title>
        <authorList>
            <consortium name="The Broad Institute Genomics Platform"/>
            <consortium name="The Broad Institute Genome Sequencing Center for Infectious Disease"/>
            <person name="Wu L."/>
            <person name="Ma J."/>
        </authorList>
    </citation>
    <scope>NUCLEOTIDE SEQUENCE [LARGE SCALE GENOMIC DNA]</scope>
    <source>
        <strain evidence="3">JCM 17214</strain>
    </source>
</reference>
<organism evidence="2 3">
    <name type="scientific">Hymenobacter algoricola</name>
    <dbReference type="NCBI Taxonomy" id="486267"/>
    <lineage>
        <taxon>Bacteria</taxon>
        <taxon>Pseudomonadati</taxon>
        <taxon>Bacteroidota</taxon>
        <taxon>Cytophagia</taxon>
        <taxon>Cytophagales</taxon>
        <taxon>Hymenobacteraceae</taxon>
        <taxon>Hymenobacter</taxon>
    </lineage>
</organism>
<dbReference type="Proteomes" id="UP001499909">
    <property type="component" value="Unassembled WGS sequence"/>
</dbReference>
<name>A0ABP7NWF0_9BACT</name>
<keyword evidence="3" id="KW-1185">Reference proteome</keyword>
<protein>
    <recommendedName>
        <fullName evidence="4">TonB-dependent receptor</fullName>
    </recommendedName>
</protein>
<dbReference type="EMBL" id="BAABDH010000113">
    <property type="protein sequence ID" value="GAA3954590.1"/>
    <property type="molecule type" value="Genomic_DNA"/>
</dbReference>
<proteinExistence type="predicted"/>
<evidence type="ECO:0000313" key="2">
    <source>
        <dbReference type="EMBL" id="GAA3954590.1"/>
    </source>
</evidence>
<gene>
    <name evidence="2" type="ORF">GCM10022406_40220</name>
</gene>
<evidence type="ECO:0000256" key="1">
    <source>
        <dbReference type="SAM" id="MobiDB-lite"/>
    </source>
</evidence>